<accession>A0AAW2I240</accession>
<dbReference type="EMBL" id="JARGDH010000002">
    <property type="protein sequence ID" value="KAL0276214.1"/>
    <property type="molecule type" value="Genomic_DNA"/>
</dbReference>
<sequence>MQAPGIVHAGRGTGPCDAFDWKCHRSPRGGRRRGYVSLPPSTPNDITEDPESAKRENQFLRAPDDEIREHNLISLFSTGSGISCQLFGDSDFLHFLN</sequence>
<proteinExistence type="predicted"/>
<reference evidence="2" key="1">
    <citation type="journal article" date="2024" name="Gigascience">
        <title>Chromosome-level genome of the poultry shaft louse Menopon gallinae provides insight into the host-switching and adaptive evolution of parasitic lice.</title>
        <authorList>
            <person name="Xu Y."/>
            <person name="Ma L."/>
            <person name="Liu S."/>
            <person name="Liang Y."/>
            <person name="Liu Q."/>
            <person name="He Z."/>
            <person name="Tian L."/>
            <person name="Duan Y."/>
            <person name="Cai W."/>
            <person name="Li H."/>
            <person name="Song F."/>
        </authorList>
    </citation>
    <scope>NUCLEOTIDE SEQUENCE</scope>
    <source>
        <strain evidence="2">Cailab_2023a</strain>
    </source>
</reference>
<gene>
    <name evidence="2" type="ORF">PYX00_003827</name>
</gene>
<comment type="caution">
    <text evidence="2">The sequence shown here is derived from an EMBL/GenBank/DDBJ whole genome shotgun (WGS) entry which is preliminary data.</text>
</comment>
<organism evidence="2">
    <name type="scientific">Menopon gallinae</name>
    <name type="common">poultry shaft louse</name>
    <dbReference type="NCBI Taxonomy" id="328185"/>
    <lineage>
        <taxon>Eukaryota</taxon>
        <taxon>Metazoa</taxon>
        <taxon>Ecdysozoa</taxon>
        <taxon>Arthropoda</taxon>
        <taxon>Hexapoda</taxon>
        <taxon>Insecta</taxon>
        <taxon>Pterygota</taxon>
        <taxon>Neoptera</taxon>
        <taxon>Paraneoptera</taxon>
        <taxon>Psocodea</taxon>
        <taxon>Troctomorpha</taxon>
        <taxon>Phthiraptera</taxon>
        <taxon>Amblycera</taxon>
        <taxon>Menoponidae</taxon>
        <taxon>Menopon</taxon>
    </lineage>
</organism>
<protein>
    <submittedName>
        <fullName evidence="2">Uncharacterized protein</fullName>
    </submittedName>
</protein>
<evidence type="ECO:0000313" key="2">
    <source>
        <dbReference type="EMBL" id="KAL0276214.1"/>
    </source>
</evidence>
<evidence type="ECO:0000256" key="1">
    <source>
        <dbReference type="SAM" id="MobiDB-lite"/>
    </source>
</evidence>
<dbReference type="AlphaFoldDB" id="A0AAW2I240"/>
<name>A0AAW2I240_9NEOP</name>
<feature type="region of interest" description="Disordered" evidence="1">
    <location>
        <begin position="27"/>
        <end position="56"/>
    </location>
</feature>